<organism evidence="8 9">
    <name type="scientific">Corynebacterium jeddahense</name>
    <dbReference type="NCBI Taxonomy" id="1414719"/>
    <lineage>
        <taxon>Bacteria</taxon>
        <taxon>Bacillati</taxon>
        <taxon>Actinomycetota</taxon>
        <taxon>Actinomycetes</taxon>
        <taxon>Mycobacteriales</taxon>
        <taxon>Corynebacteriaceae</taxon>
        <taxon>Corynebacterium</taxon>
    </lineage>
</organism>
<accession>A0ABY7UN33</accession>
<dbReference type="EMBL" id="CP063194">
    <property type="protein sequence ID" value="WCZ39255.1"/>
    <property type="molecule type" value="Genomic_DNA"/>
</dbReference>
<dbReference type="PANTHER" id="PTHR12001">
    <property type="entry name" value="GERANYLGERANYL PYROPHOSPHATE SYNTHASE"/>
    <property type="match status" value="1"/>
</dbReference>
<dbReference type="CDD" id="cd00685">
    <property type="entry name" value="Trans_IPPS_HT"/>
    <property type="match status" value="1"/>
</dbReference>
<dbReference type="Pfam" id="PF00348">
    <property type="entry name" value="polyprenyl_synt"/>
    <property type="match status" value="1"/>
</dbReference>
<keyword evidence="5" id="KW-0479">Metal-binding</keyword>
<name>A0ABY7UN33_9CORY</name>
<reference evidence="8 9" key="1">
    <citation type="submission" date="2020-10" db="EMBL/GenBank/DDBJ databases">
        <title>Complete genome sequence of Corynebacterium jeddahense DSM 45997, type strain of Corynebacterium jeddahense.</title>
        <authorList>
            <person name="Busche T."/>
            <person name="Kalinowski J."/>
            <person name="Ruckert C."/>
        </authorList>
    </citation>
    <scope>NUCLEOTIDE SEQUENCE [LARGE SCALE GENOMIC DNA]</scope>
    <source>
        <strain evidence="8 9">DSM 45997</strain>
    </source>
</reference>
<dbReference type="InterPro" id="IPR008949">
    <property type="entry name" value="Isoprenoid_synthase_dom_sf"/>
</dbReference>
<keyword evidence="6" id="KW-0460">Magnesium</keyword>
<dbReference type="PROSITE" id="PS00444">
    <property type="entry name" value="POLYPRENYL_SYNTHASE_2"/>
    <property type="match status" value="1"/>
</dbReference>
<evidence type="ECO:0000256" key="5">
    <source>
        <dbReference type="ARBA" id="ARBA00022723"/>
    </source>
</evidence>
<evidence type="ECO:0000313" key="8">
    <source>
        <dbReference type="EMBL" id="WCZ39255.1"/>
    </source>
</evidence>
<dbReference type="PROSITE" id="PS00723">
    <property type="entry name" value="POLYPRENYL_SYNTHASE_1"/>
    <property type="match status" value="1"/>
</dbReference>
<comment type="cofactor">
    <cofactor evidence="1">
        <name>Mg(2+)</name>
        <dbReference type="ChEBI" id="CHEBI:18420"/>
    </cofactor>
</comment>
<evidence type="ECO:0000256" key="6">
    <source>
        <dbReference type="ARBA" id="ARBA00022842"/>
    </source>
</evidence>
<evidence type="ECO:0000256" key="1">
    <source>
        <dbReference type="ARBA" id="ARBA00001946"/>
    </source>
</evidence>
<evidence type="ECO:0000256" key="4">
    <source>
        <dbReference type="ARBA" id="ARBA00022679"/>
    </source>
</evidence>
<dbReference type="SUPFAM" id="SSF48576">
    <property type="entry name" value="Terpenoid synthases"/>
    <property type="match status" value="1"/>
</dbReference>
<evidence type="ECO:0000256" key="3">
    <source>
        <dbReference type="ARBA" id="ARBA00006706"/>
    </source>
</evidence>
<gene>
    <name evidence="8" type="ORF">CJEDD_08310</name>
</gene>
<dbReference type="GO" id="GO:0004337">
    <property type="term" value="F:(2E,6E)-farnesyl diphosphate synthase activity"/>
    <property type="evidence" value="ECO:0007669"/>
    <property type="project" value="UniProtKB-EC"/>
</dbReference>
<dbReference type="SFLD" id="SFLDS00005">
    <property type="entry name" value="Isoprenoid_Synthase_Type_I"/>
    <property type="match status" value="1"/>
</dbReference>
<comment type="pathway">
    <text evidence="2">Isoprenoid biosynthesis.</text>
</comment>
<keyword evidence="9" id="KW-1185">Reference proteome</keyword>
<dbReference type="PANTHER" id="PTHR12001:SF85">
    <property type="entry name" value="SHORT CHAIN ISOPRENYL DIPHOSPHATE SYNTHASE"/>
    <property type="match status" value="1"/>
</dbReference>
<dbReference type="EC" id="2.5.1.10" evidence="8"/>
<proteinExistence type="inferred from homology"/>
<evidence type="ECO:0000256" key="2">
    <source>
        <dbReference type="ARBA" id="ARBA00005128"/>
    </source>
</evidence>
<evidence type="ECO:0000313" key="9">
    <source>
        <dbReference type="Proteomes" id="UP001218071"/>
    </source>
</evidence>
<keyword evidence="4 7" id="KW-0808">Transferase</keyword>
<evidence type="ECO:0000256" key="7">
    <source>
        <dbReference type="RuleBase" id="RU004466"/>
    </source>
</evidence>
<protein>
    <submittedName>
        <fullName evidence="8">(2E,6E)-farnesyl diphosphate synthase</fullName>
        <ecNumber evidence="8">2.5.1.10</ecNumber>
    </submittedName>
</protein>
<dbReference type="SFLD" id="SFLDG01017">
    <property type="entry name" value="Polyprenyl_Transferase_Like"/>
    <property type="match status" value="1"/>
</dbReference>
<dbReference type="Proteomes" id="UP001218071">
    <property type="component" value="Chromosome"/>
</dbReference>
<dbReference type="RefSeq" id="WP_042407859.1">
    <property type="nucleotide sequence ID" value="NZ_CBYN010000068.1"/>
</dbReference>
<dbReference type="InterPro" id="IPR000092">
    <property type="entry name" value="Polyprenyl_synt"/>
</dbReference>
<comment type="similarity">
    <text evidence="3 7">Belongs to the FPP/GGPP synthase family.</text>
</comment>
<sequence length="365" mass="39007">MAEQLRPEQLGLDAIPGAVERNLAAFFEDRAEAVATIGEPVAEAVEYLRAFVLEGGKRMRPSFGWVGFAGAGGLAKGDEDPDAVLRAMSSLELIQACALVHDDIIDASDTRRGHPTVHRALEADHRERGMRGSAAAYGVNAAILLGDLALAWAEDMWRYSGVSLAALERAAEPWVGMRTEVIGGQLLDMMLESRGSESAELADRVNRFKTAAYTIERPLHLGAALAGADDTTIEAFRGYGRDIGIAFQLRDDLLGVFGDPAVTGKPAGDDLREGKRTVLFATALELLDEHDPSAAQELRDGIGQVSDPAGLARLAQLIRDSGAEDAVEARINELTASGLRHLDGVDDDAAQALTALARKATDRRM</sequence>
<dbReference type="Gene3D" id="1.10.600.10">
    <property type="entry name" value="Farnesyl Diphosphate Synthase"/>
    <property type="match status" value="1"/>
</dbReference>
<dbReference type="InterPro" id="IPR033749">
    <property type="entry name" value="Polyprenyl_synt_CS"/>
</dbReference>